<gene>
    <name evidence="1" type="ORF">BEH_26010</name>
</gene>
<dbReference type="InterPro" id="IPR014284">
    <property type="entry name" value="RNA_pol_sigma-70_dom"/>
</dbReference>
<dbReference type="Gene3D" id="1.20.140.160">
    <property type="match status" value="1"/>
</dbReference>
<dbReference type="EMBL" id="CP015327">
    <property type="protein sequence ID" value="AWG44815.1"/>
    <property type="molecule type" value="Genomic_DNA"/>
</dbReference>
<organism evidence="1 2">
    <name type="scientific">Priestia filamentosa</name>
    <dbReference type="NCBI Taxonomy" id="1402861"/>
    <lineage>
        <taxon>Bacteria</taxon>
        <taxon>Bacillati</taxon>
        <taxon>Bacillota</taxon>
        <taxon>Bacilli</taxon>
        <taxon>Bacillales</taxon>
        <taxon>Bacillaceae</taxon>
        <taxon>Priestia</taxon>
    </lineage>
</organism>
<protein>
    <submittedName>
        <fullName evidence="1">Uncharacterized protein</fullName>
    </submittedName>
</protein>
<keyword evidence="2" id="KW-1185">Reference proteome</keyword>
<dbReference type="SUPFAM" id="SSF88659">
    <property type="entry name" value="Sigma3 and sigma4 domains of RNA polymerase sigma factors"/>
    <property type="match status" value="1"/>
</dbReference>
<geneLocation type="plasmid" evidence="2">
    <name>pbeh5</name>
</geneLocation>
<reference evidence="1 2" key="1">
    <citation type="journal article" date="2015" name="PLoS ONE">
        <title>Genome Sequence of Bacillus endophyticus and Analysis of Its Companion Mechanism in the Ketogulonigenium vulgare-Bacillus Strain Consortium.</title>
        <authorList>
            <person name="Jia N."/>
            <person name="Du J."/>
            <person name="Ding M.Z."/>
            <person name="Gao F."/>
            <person name="Yuan Y.J."/>
        </authorList>
    </citation>
    <scope>NUCLEOTIDE SEQUENCE [LARGE SCALE GENOMIC DNA]</scope>
    <source>
        <strain evidence="1 2">Hbe603</strain>
        <plasmid evidence="2">pbeh5</plasmid>
    </source>
</reference>
<dbReference type="OrthoDB" id="2450987at2"/>
<name>A0A2S1M0C8_9BACI</name>
<keyword evidence="1" id="KW-0614">Plasmid</keyword>
<evidence type="ECO:0000313" key="2">
    <source>
        <dbReference type="Proteomes" id="UP000036202"/>
    </source>
</evidence>
<evidence type="ECO:0000313" key="1">
    <source>
        <dbReference type="EMBL" id="AWG44815.1"/>
    </source>
</evidence>
<sequence length="209" mass="25005">MKRSFGSLDEFKKGNKELFSQPIVKSFFEENPTNLTLLEASVIYKIEEATRQLDELFVEHFFLYRLMKYISTLSYNLPIEFGRRRRKHKTRFPLLIDHSYENESNNTFILSNHLLEDKKSSTDDNFEERNKHSMYELIGDETLHQAFEKLTKKEQIIIHLVINNQMKQIEISKMLNESPQNIAKTKKRALEKLRSDLIEHKYKQRKGFN</sequence>
<dbReference type="RefSeq" id="WP_046218491.1">
    <property type="nucleotide sequence ID" value="NZ_CP015327.1"/>
</dbReference>
<dbReference type="GO" id="GO:0006352">
    <property type="term" value="P:DNA-templated transcription initiation"/>
    <property type="evidence" value="ECO:0007669"/>
    <property type="project" value="InterPro"/>
</dbReference>
<accession>A0A2S1M0C8</accession>
<dbReference type="KEGG" id="beo:BEH_26010"/>
<dbReference type="GO" id="GO:0003700">
    <property type="term" value="F:DNA-binding transcription factor activity"/>
    <property type="evidence" value="ECO:0007669"/>
    <property type="project" value="InterPro"/>
</dbReference>
<dbReference type="AlphaFoldDB" id="A0A2S1M0C8"/>
<dbReference type="InterPro" id="IPR013324">
    <property type="entry name" value="RNA_pol_sigma_r3/r4-like"/>
</dbReference>
<dbReference type="Proteomes" id="UP000036202">
    <property type="component" value="Plasmid pbeh5"/>
</dbReference>
<proteinExistence type="predicted"/>
<dbReference type="NCBIfam" id="TIGR02937">
    <property type="entry name" value="sigma70-ECF"/>
    <property type="match status" value="1"/>
</dbReference>